<feature type="compositionally biased region" description="Polar residues" evidence="3">
    <location>
        <begin position="729"/>
        <end position="745"/>
    </location>
</feature>
<dbReference type="SMART" id="SM00298">
    <property type="entry name" value="CHROMO"/>
    <property type="match status" value="1"/>
</dbReference>
<dbReference type="Pfam" id="PF00385">
    <property type="entry name" value="Chromo"/>
    <property type="match status" value="1"/>
</dbReference>
<feature type="region of interest" description="Disordered" evidence="3">
    <location>
        <begin position="937"/>
        <end position="1012"/>
    </location>
</feature>
<comment type="subcellular location">
    <subcellularLocation>
        <location evidence="1">Nucleus</location>
    </subcellularLocation>
</comment>
<sequence length="1092" mass="123750">MNSLNKEQEEYSSNDEKKRMSSNNIDDKNDLDENINETLVEKNGKVSICNIELLVEEDNEIPDSMLHFYNIEEEYIGFGGGFCFSDKLCGSNGACSYSSITKNYSRLCYTTLWRKLPQNIPVRELALSRSHIAVLLNNGHVYVALNELNDSNNVNISCNTNDVKKREGINSSLNDHINDANEQRNSVNSGNTLLLENCISNNNWLHIKELNDKNIRGIKIASFVSSYNIFEYKKDNKSFVLGSLSVDGRIWVVEYNSITQNTNLRYLDVGISGNEGYNKLNTNYKLIRAIDITFSEIRPLNDDEITSFDDYDEINKFPNSYGMAITCVLGDNGNNCIVLKNNLEMLKSDIILLNRPIILDLPYVCRKIFCGIDMEYGLILLQNGTLWSWELDDKMIDKSDNEMPNSPVLRLPISARQIDQNDGNSYNNDNCILVGNLSHDNFKSSIKLRRVSGSLSGKKVIDFSGLNGEFVALTNDGLISEWNSKKRKTFFTRPLIEDPVIFTPKSHYEIIKIMKNNDSFPFIGSNQAFHCRIQRNDMGDSNTPNHSQLDKENLSLNSVEQRLGDLIQTEIKEMYDSNNKIIGVWLLEGITLILHKDSTLKAVYNYIGRDGYNTKIGLVLDDDKTNGGKQVSSIINCIQWSYKLGKCIPANPIALVGLLSNFSEYKSLPERTKQLSIQRSLVKLSLRERPVYRIIACYDAIIFGILRSTPKWRQSRNSLGGSSKSKSNYNEGNAVSQSMAQNTVNVFPDGDKKENKNGSENETTNEAESLIEQSQGKKSSPLKKQKDKQNQKKIDQNKKKIEVEVDAELDEKNEKSFKKLDTNDNEIESKHNTIDYINATEKTHFIDTSNSCTKNIKPEKKLARKSITKLYENSHKTPSKNNTVLTSSSNAINNVYLSSTDSSFISLLPSPSTIPTCSEKRENETIIDKNKTECKKNKTSITCSRKRSTAKSGLNVSKKTSDSKAKKRERESFNSELNENANPNISTGRSDVKEESNRVLNDENKDGGSPTWEPKKISLIEYEVEQILSIREKPLTKQKEYLIKWKVPGHPVQPTWEPEENLSGCEELLKEFLRSIKTSRSGRLLLPCTHTH</sequence>
<feature type="compositionally biased region" description="Basic and acidic residues" evidence="3">
    <location>
        <begin position="749"/>
        <end position="759"/>
    </location>
</feature>
<comment type="caution">
    <text evidence="5">The sequence shown here is derived from an EMBL/GenBank/DDBJ whole genome shotgun (WGS) entry which is preliminary data.</text>
</comment>
<dbReference type="PROSITE" id="PS50013">
    <property type="entry name" value="CHROMO_2"/>
    <property type="match status" value="1"/>
</dbReference>
<dbReference type="InterPro" id="IPR051219">
    <property type="entry name" value="Heterochromatin_chromo-domain"/>
</dbReference>
<protein>
    <submittedName>
        <fullName evidence="5">Chromatin associated protein with a chromodomain at the C-terminus</fullName>
    </submittedName>
</protein>
<keyword evidence="6" id="KW-1185">Reference proteome</keyword>
<feature type="compositionally biased region" description="Polar residues" evidence="3">
    <location>
        <begin position="974"/>
        <end position="989"/>
    </location>
</feature>
<dbReference type="InterPro" id="IPR023780">
    <property type="entry name" value="Chromo_domain"/>
</dbReference>
<evidence type="ECO:0000256" key="3">
    <source>
        <dbReference type="SAM" id="MobiDB-lite"/>
    </source>
</evidence>
<evidence type="ECO:0000256" key="2">
    <source>
        <dbReference type="ARBA" id="ARBA00023242"/>
    </source>
</evidence>
<name>A0AAV9XWS3_9CRYT</name>
<keyword evidence="2" id="KW-0539">Nucleus</keyword>
<feature type="compositionally biased region" description="Basic and acidic residues" evidence="3">
    <location>
        <begin position="990"/>
        <end position="1006"/>
    </location>
</feature>
<proteinExistence type="predicted"/>
<dbReference type="Gene3D" id="2.40.50.40">
    <property type="match status" value="1"/>
</dbReference>
<dbReference type="CDD" id="cd00024">
    <property type="entry name" value="CD_CSD"/>
    <property type="match status" value="1"/>
</dbReference>
<evidence type="ECO:0000259" key="4">
    <source>
        <dbReference type="PROSITE" id="PS50013"/>
    </source>
</evidence>
<organism evidence="5 6">
    <name type="scientific">Cryptosporidium xiaoi</name>
    <dbReference type="NCBI Taxonomy" id="659607"/>
    <lineage>
        <taxon>Eukaryota</taxon>
        <taxon>Sar</taxon>
        <taxon>Alveolata</taxon>
        <taxon>Apicomplexa</taxon>
        <taxon>Conoidasida</taxon>
        <taxon>Coccidia</taxon>
        <taxon>Eucoccidiorida</taxon>
        <taxon>Eimeriorina</taxon>
        <taxon>Cryptosporidiidae</taxon>
        <taxon>Cryptosporidium</taxon>
    </lineage>
</organism>
<evidence type="ECO:0000256" key="1">
    <source>
        <dbReference type="ARBA" id="ARBA00004123"/>
    </source>
</evidence>
<dbReference type="PANTHER" id="PTHR22812">
    <property type="entry name" value="CHROMOBOX PROTEIN"/>
    <property type="match status" value="1"/>
</dbReference>
<feature type="region of interest" description="Disordered" evidence="3">
    <location>
        <begin position="713"/>
        <end position="799"/>
    </location>
</feature>
<reference evidence="5 6" key="1">
    <citation type="submission" date="2023-10" db="EMBL/GenBank/DDBJ databases">
        <title>Comparative genomics analysis reveals potential genetic determinants of host preference in Cryptosporidium xiaoi.</title>
        <authorList>
            <person name="Xiao L."/>
            <person name="Li J."/>
        </authorList>
    </citation>
    <scope>NUCLEOTIDE SEQUENCE [LARGE SCALE GENOMIC DNA]</scope>
    <source>
        <strain evidence="5 6">52996</strain>
    </source>
</reference>
<evidence type="ECO:0000313" key="5">
    <source>
        <dbReference type="EMBL" id="KAK6588744.1"/>
    </source>
</evidence>
<feature type="domain" description="Chromo" evidence="4">
    <location>
        <begin position="1022"/>
        <end position="1084"/>
    </location>
</feature>
<feature type="compositionally biased region" description="Basic and acidic residues" evidence="3">
    <location>
        <begin position="959"/>
        <end position="973"/>
    </location>
</feature>
<dbReference type="EMBL" id="JAWDEY010000022">
    <property type="protein sequence ID" value="KAK6588744.1"/>
    <property type="molecule type" value="Genomic_DNA"/>
</dbReference>
<feature type="compositionally biased region" description="Basic and acidic residues" evidence="3">
    <location>
        <begin position="787"/>
        <end position="799"/>
    </location>
</feature>
<feature type="compositionally biased region" description="Basic and acidic residues" evidence="3">
    <location>
        <begin position="1"/>
        <end position="19"/>
    </location>
</feature>
<dbReference type="InterPro" id="IPR016197">
    <property type="entry name" value="Chromo-like_dom_sf"/>
</dbReference>
<accession>A0AAV9XWS3</accession>
<feature type="compositionally biased region" description="Low complexity" evidence="3">
    <location>
        <begin position="715"/>
        <end position="728"/>
    </location>
</feature>
<gene>
    <name evidence="5" type="ORF">RS030_2279</name>
</gene>
<dbReference type="SUPFAM" id="SSF54160">
    <property type="entry name" value="Chromo domain-like"/>
    <property type="match status" value="1"/>
</dbReference>
<dbReference type="InterPro" id="IPR000953">
    <property type="entry name" value="Chromo/chromo_shadow_dom"/>
</dbReference>
<evidence type="ECO:0000313" key="6">
    <source>
        <dbReference type="Proteomes" id="UP001311799"/>
    </source>
</evidence>
<feature type="region of interest" description="Disordered" evidence="3">
    <location>
        <begin position="1"/>
        <end position="30"/>
    </location>
</feature>
<dbReference type="GO" id="GO:0005634">
    <property type="term" value="C:nucleus"/>
    <property type="evidence" value="ECO:0007669"/>
    <property type="project" value="UniProtKB-SubCell"/>
</dbReference>
<dbReference type="Proteomes" id="UP001311799">
    <property type="component" value="Unassembled WGS sequence"/>
</dbReference>
<dbReference type="AlphaFoldDB" id="A0AAV9XWS3"/>